<comment type="similarity">
    <text evidence="3">Belongs to the Nudix hydrolase family.</text>
</comment>
<feature type="domain" description="Nudix hydrolase" evidence="4">
    <location>
        <begin position="40"/>
        <end position="170"/>
    </location>
</feature>
<dbReference type="InterPro" id="IPR020084">
    <property type="entry name" value="NUDIX_hydrolase_CS"/>
</dbReference>
<dbReference type="InterPro" id="IPR020476">
    <property type="entry name" value="Nudix_hydrolase"/>
</dbReference>
<evidence type="ECO:0000313" key="5">
    <source>
        <dbReference type="EMBL" id="CAB3801171.1"/>
    </source>
</evidence>
<dbReference type="InterPro" id="IPR015797">
    <property type="entry name" value="NUDIX_hydrolase-like_dom_sf"/>
</dbReference>
<evidence type="ECO:0000259" key="4">
    <source>
        <dbReference type="PROSITE" id="PS51462"/>
    </source>
</evidence>
<dbReference type="GO" id="GO:0016787">
    <property type="term" value="F:hydrolase activity"/>
    <property type="evidence" value="ECO:0007669"/>
    <property type="project" value="UniProtKB-KW"/>
</dbReference>
<dbReference type="PROSITE" id="PS00893">
    <property type="entry name" value="NUDIX_BOX"/>
    <property type="match status" value="1"/>
</dbReference>
<name>A0A6J5GPJ5_9BURK</name>
<organism evidence="5 6">
    <name type="scientific">Paraburkholderia fynbosensis</name>
    <dbReference type="NCBI Taxonomy" id="1200993"/>
    <lineage>
        <taxon>Bacteria</taxon>
        <taxon>Pseudomonadati</taxon>
        <taxon>Pseudomonadota</taxon>
        <taxon>Betaproteobacteria</taxon>
        <taxon>Burkholderiales</taxon>
        <taxon>Burkholderiaceae</taxon>
        <taxon>Paraburkholderia</taxon>
    </lineage>
</organism>
<dbReference type="AlphaFoldDB" id="A0A6J5GPJ5"/>
<dbReference type="Proteomes" id="UP000494252">
    <property type="component" value="Unassembled WGS sequence"/>
</dbReference>
<proteinExistence type="inferred from homology"/>
<evidence type="ECO:0000313" key="6">
    <source>
        <dbReference type="Proteomes" id="UP000494252"/>
    </source>
</evidence>
<dbReference type="InterPro" id="IPR000086">
    <property type="entry name" value="NUDIX_hydrolase_dom"/>
</dbReference>
<reference evidence="5 6" key="1">
    <citation type="submission" date="2020-04" db="EMBL/GenBank/DDBJ databases">
        <authorList>
            <person name="De Canck E."/>
        </authorList>
    </citation>
    <scope>NUCLEOTIDE SEQUENCE [LARGE SCALE GENOMIC DNA]</scope>
    <source>
        <strain evidence="5 6">LMG 27177</strain>
    </source>
</reference>
<dbReference type="PANTHER" id="PTHR43046">
    <property type="entry name" value="GDP-MANNOSE MANNOSYL HYDROLASE"/>
    <property type="match status" value="1"/>
</dbReference>
<evidence type="ECO:0000256" key="2">
    <source>
        <dbReference type="ARBA" id="ARBA00022801"/>
    </source>
</evidence>
<keyword evidence="2 3" id="KW-0378">Hydrolase</keyword>
<dbReference type="Gene3D" id="3.90.79.10">
    <property type="entry name" value="Nucleoside Triphosphate Pyrophosphohydrolase"/>
    <property type="match status" value="1"/>
</dbReference>
<dbReference type="SUPFAM" id="SSF55811">
    <property type="entry name" value="Nudix"/>
    <property type="match status" value="1"/>
</dbReference>
<dbReference type="PRINTS" id="PR00502">
    <property type="entry name" value="NUDIXFAMILY"/>
</dbReference>
<keyword evidence="6" id="KW-1185">Reference proteome</keyword>
<dbReference type="Pfam" id="PF00293">
    <property type="entry name" value="NUDIX"/>
    <property type="match status" value="1"/>
</dbReference>
<gene>
    <name evidence="5" type="primary">rppH_2</name>
    <name evidence="5" type="ORF">LMG27177_04986</name>
</gene>
<protein>
    <submittedName>
        <fullName evidence="5">RNA pyrophosphohydrolase</fullName>
        <ecNumber evidence="5">3.6.1.-</ecNumber>
    </submittedName>
</protein>
<dbReference type="PANTHER" id="PTHR43046:SF2">
    <property type="entry name" value="8-OXO-DGTP DIPHOSPHATASE-RELATED"/>
    <property type="match status" value="1"/>
</dbReference>
<sequence length="170" mass="18895">MAWIANNRKGTNSSGVKVSLHVDNESYICRLRKKVGRDLILSPSVAAVIHDHEGKLLLQEKSSGEAWSLPAGGIELGESPQEAIFREVMEETGYAIRIHGILGVFGGRRFRYTYPGGDHVEYVVTLFQCKIIGGSGIPSDSETKSTQYFGRHEMPELALPYPKDDLFRPF</sequence>
<dbReference type="PROSITE" id="PS51462">
    <property type="entry name" value="NUDIX"/>
    <property type="match status" value="1"/>
</dbReference>
<dbReference type="EMBL" id="CADIKI010000016">
    <property type="protein sequence ID" value="CAB3801171.1"/>
    <property type="molecule type" value="Genomic_DNA"/>
</dbReference>
<dbReference type="EC" id="3.6.1.-" evidence="5"/>
<evidence type="ECO:0000256" key="1">
    <source>
        <dbReference type="ARBA" id="ARBA00001946"/>
    </source>
</evidence>
<comment type="cofactor">
    <cofactor evidence="1">
        <name>Mg(2+)</name>
        <dbReference type="ChEBI" id="CHEBI:18420"/>
    </cofactor>
</comment>
<evidence type="ECO:0000256" key="3">
    <source>
        <dbReference type="RuleBase" id="RU003476"/>
    </source>
</evidence>
<accession>A0A6J5GPJ5</accession>